<evidence type="ECO:0000313" key="1">
    <source>
        <dbReference type="EMBL" id="EGG16477.1"/>
    </source>
</evidence>
<dbReference type="RefSeq" id="XP_004354877.1">
    <property type="nucleotide sequence ID" value="XM_004354825.1"/>
</dbReference>
<dbReference type="AlphaFoldDB" id="F4Q6G7"/>
<dbReference type="EMBL" id="GL883023">
    <property type="protein sequence ID" value="EGG16477.1"/>
    <property type="molecule type" value="Genomic_DNA"/>
</dbReference>
<dbReference type="Proteomes" id="UP000007797">
    <property type="component" value="Unassembled WGS sequence"/>
</dbReference>
<name>F4Q6G7_CACFS</name>
<dbReference type="GeneID" id="14868541"/>
<accession>F4Q6G7</accession>
<proteinExistence type="predicted"/>
<dbReference type="KEGG" id="dfa:DFA_09015"/>
<reference evidence="2" key="1">
    <citation type="journal article" date="2011" name="Genome Res.">
        <title>Phylogeny-wide analysis of social amoeba genomes highlights ancient origins for complex intercellular communication.</title>
        <authorList>
            <person name="Heidel A.J."/>
            <person name="Lawal H.M."/>
            <person name="Felder M."/>
            <person name="Schilde C."/>
            <person name="Helps N.R."/>
            <person name="Tunggal B."/>
            <person name="Rivero F."/>
            <person name="John U."/>
            <person name="Schleicher M."/>
            <person name="Eichinger L."/>
            <person name="Platzer M."/>
            <person name="Noegel A.A."/>
            <person name="Schaap P."/>
            <person name="Gloeckner G."/>
        </authorList>
    </citation>
    <scope>NUCLEOTIDE SEQUENCE [LARGE SCALE GENOMIC DNA]</scope>
    <source>
        <strain evidence="2">SH3</strain>
    </source>
</reference>
<gene>
    <name evidence="1" type="ORF">DFA_09015</name>
</gene>
<keyword evidence="2" id="KW-1185">Reference proteome</keyword>
<evidence type="ECO:0000313" key="2">
    <source>
        <dbReference type="Proteomes" id="UP000007797"/>
    </source>
</evidence>
<organism evidence="1 2">
    <name type="scientific">Cavenderia fasciculata</name>
    <name type="common">Slime mold</name>
    <name type="synonym">Dictyostelium fasciculatum</name>
    <dbReference type="NCBI Taxonomy" id="261658"/>
    <lineage>
        <taxon>Eukaryota</taxon>
        <taxon>Amoebozoa</taxon>
        <taxon>Evosea</taxon>
        <taxon>Eumycetozoa</taxon>
        <taxon>Dictyostelia</taxon>
        <taxon>Acytosteliales</taxon>
        <taxon>Cavenderiaceae</taxon>
        <taxon>Cavenderia</taxon>
    </lineage>
</organism>
<protein>
    <submittedName>
        <fullName evidence="1">Uncharacterized protein</fullName>
    </submittedName>
</protein>
<sequence>MLGTLVSSFLDNTIGFSEFYYSIYSIVIRYIQSKTTDREKQRKKTSHNTTASPFTFYLFSIYSHHQQQQQQVF</sequence>